<evidence type="ECO:0000313" key="5">
    <source>
        <dbReference type="Proteomes" id="UP001430356"/>
    </source>
</evidence>
<dbReference type="GO" id="GO:0048471">
    <property type="term" value="C:perinuclear region of cytoplasm"/>
    <property type="evidence" value="ECO:0007669"/>
    <property type="project" value="TreeGrafter"/>
</dbReference>
<reference evidence="4 5" key="1">
    <citation type="journal article" date="2021" name="MBio">
        <title>A New Model Trypanosomatid, Novymonas esmeraldas: Genomic Perception of Its 'Candidatus Pandoraea novymonadis' Endosymbiont.</title>
        <authorList>
            <person name="Zakharova A."/>
            <person name="Saura A."/>
            <person name="Butenko A."/>
            <person name="Podesvova L."/>
            <person name="Warmusova S."/>
            <person name="Kostygov A.Y."/>
            <person name="Nenarokova A."/>
            <person name="Lukes J."/>
            <person name="Opperdoes F.R."/>
            <person name="Yurchenko V."/>
        </authorList>
    </citation>
    <scope>NUCLEOTIDE SEQUENCE [LARGE SCALE GENOMIC DNA]</scope>
    <source>
        <strain evidence="4 5">E262AT.01</strain>
    </source>
</reference>
<evidence type="ECO:0000313" key="4">
    <source>
        <dbReference type="EMBL" id="KAK7197350.1"/>
    </source>
</evidence>
<dbReference type="SMART" id="SM00368">
    <property type="entry name" value="LRR_RI"/>
    <property type="match status" value="6"/>
</dbReference>
<dbReference type="InterPro" id="IPR027038">
    <property type="entry name" value="RanGap"/>
</dbReference>
<dbReference type="SUPFAM" id="SSF52047">
    <property type="entry name" value="RNI-like"/>
    <property type="match status" value="1"/>
</dbReference>
<keyword evidence="5" id="KW-1185">Reference proteome</keyword>
<dbReference type="GO" id="GO:0005096">
    <property type="term" value="F:GTPase activator activity"/>
    <property type="evidence" value="ECO:0007669"/>
    <property type="project" value="UniProtKB-KW"/>
</dbReference>
<organism evidence="4 5">
    <name type="scientific">Novymonas esmeraldas</name>
    <dbReference type="NCBI Taxonomy" id="1808958"/>
    <lineage>
        <taxon>Eukaryota</taxon>
        <taxon>Discoba</taxon>
        <taxon>Euglenozoa</taxon>
        <taxon>Kinetoplastea</taxon>
        <taxon>Metakinetoplastina</taxon>
        <taxon>Trypanosomatida</taxon>
        <taxon>Trypanosomatidae</taxon>
        <taxon>Novymonas</taxon>
    </lineage>
</organism>
<keyword evidence="3" id="KW-0677">Repeat</keyword>
<name>A0AAW0ESZ2_9TRYP</name>
<dbReference type="Gene3D" id="3.80.10.10">
    <property type="entry name" value="Ribonuclease Inhibitor"/>
    <property type="match status" value="1"/>
</dbReference>
<evidence type="ECO:0000256" key="3">
    <source>
        <dbReference type="ARBA" id="ARBA00022737"/>
    </source>
</evidence>
<dbReference type="InterPro" id="IPR032675">
    <property type="entry name" value="LRR_dom_sf"/>
</dbReference>
<dbReference type="Pfam" id="PF13516">
    <property type="entry name" value="LRR_6"/>
    <property type="match status" value="3"/>
</dbReference>
<gene>
    <name evidence="4" type="ORF">NESM_000682300</name>
</gene>
<dbReference type="PANTHER" id="PTHR24113">
    <property type="entry name" value="RAN GTPASE-ACTIVATING PROTEIN 1"/>
    <property type="match status" value="1"/>
</dbReference>
<dbReference type="GO" id="GO:0005634">
    <property type="term" value="C:nucleus"/>
    <property type="evidence" value="ECO:0007669"/>
    <property type="project" value="TreeGrafter"/>
</dbReference>
<accession>A0AAW0ESZ2</accession>
<dbReference type="EMBL" id="JAECZO010000103">
    <property type="protein sequence ID" value="KAK7197350.1"/>
    <property type="molecule type" value="Genomic_DNA"/>
</dbReference>
<comment type="caution">
    <text evidence="4">The sequence shown here is derived from an EMBL/GenBank/DDBJ whole genome shotgun (WGS) entry which is preliminary data.</text>
</comment>
<dbReference type="GO" id="GO:0031267">
    <property type="term" value="F:small GTPase binding"/>
    <property type="evidence" value="ECO:0007669"/>
    <property type="project" value="TreeGrafter"/>
</dbReference>
<keyword evidence="2" id="KW-0433">Leucine-rich repeat</keyword>
<dbReference type="GO" id="GO:0005829">
    <property type="term" value="C:cytosol"/>
    <property type="evidence" value="ECO:0007669"/>
    <property type="project" value="TreeGrafter"/>
</dbReference>
<dbReference type="Proteomes" id="UP001430356">
    <property type="component" value="Unassembled WGS sequence"/>
</dbReference>
<evidence type="ECO:0000256" key="2">
    <source>
        <dbReference type="ARBA" id="ARBA00022614"/>
    </source>
</evidence>
<sequence>MSAKPGKKEAKAAAPVITVAQDLHVDADLRRLQEACAALGDPLAPFAKRLKGELTRVKDGDQEGVPQVPLFVRGELPLGDLKTLCTAALRPYPFLRVVQLHHALLGDDGILILCEFLREYKPLPDRNPFGIQRLELPGCAISPRGCRYLGGYLRSNATVTRLVLDFNPLEDAGVQELCTGLQWNSCVTSLSLQYCGISATGASHIASRIVKESNVSALSLRGNPLSDKGVEEVAKAVCVSSKLEEVDLADTAFTGDADAVLALCEAIEGSTALRIVDVALCTLTPSASECLLRALQASKHVTALRVSERTDPTVYQQVVDISATRSQAGKKKGKKKAA</sequence>
<dbReference type="AlphaFoldDB" id="A0AAW0ESZ2"/>
<protein>
    <submittedName>
        <fullName evidence="4">Leucine Rich repeat</fullName>
    </submittedName>
</protein>
<dbReference type="InterPro" id="IPR001611">
    <property type="entry name" value="Leu-rich_rpt"/>
</dbReference>
<keyword evidence="1" id="KW-0343">GTPase activation</keyword>
<proteinExistence type="predicted"/>
<evidence type="ECO:0000256" key="1">
    <source>
        <dbReference type="ARBA" id="ARBA00022468"/>
    </source>
</evidence>
<dbReference type="GO" id="GO:0006913">
    <property type="term" value="P:nucleocytoplasmic transport"/>
    <property type="evidence" value="ECO:0007669"/>
    <property type="project" value="TreeGrafter"/>
</dbReference>
<dbReference type="PANTHER" id="PTHR24113:SF12">
    <property type="entry name" value="RAN GTPASE-ACTIVATING PROTEIN 1"/>
    <property type="match status" value="1"/>
</dbReference>